<gene>
    <name evidence="1" type="ORF">TTHERM_00727720</name>
</gene>
<accession>I7MH13</accession>
<evidence type="ECO:0000313" key="1">
    <source>
        <dbReference type="EMBL" id="EAS02412.2"/>
    </source>
</evidence>
<reference evidence="2" key="1">
    <citation type="journal article" date="2006" name="PLoS Biol.">
        <title>Macronuclear genome sequence of the ciliate Tetrahymena thermophila, a model eukaryote.</title>
        <authorList>
            <person name="Eisen J.A."/>
            <person name="Coyne R.S."/>
            <person name="Wu M."/>
            <person name="Wu D."/>
            <person name="Thiagarajan M."/>
            <person name="Wortman J.R."/>
            <person name="Badger J.H."/>
            <person name="Ren Q."/>
            <person name="Amedeo P."/>
            <person name="Jones K.M."/>
            <person name="Tallon L.J."/>
            <person name="Delcher A.L."/>
            <person name="Salzberg S.L."/>
            <person name="Silva J.C."/>
            <person name="Haas B.J."/>
            <person name="Majoros W.H."/>
            <person name="Farzad M."/>
            <person name="Carlton J.M."/>
            <person name="Smith R.K. Jr."/>
            <person name="Garg J."/>
            <person name="Pearlman R.E."/>
            <person name="Karrer K.M."/>
            <person name="Sun L."/>
            <person name="Manning G."/>
            <person name="Elde N.C."/>
            <person name="Turkewitz A.P."/>
            <person name="Asai D.J."/>
            <person name="Wilkes D.E."/>
            <person name="Wang Y."/>
            <person name="Cai H."/>
            <person name="Collins K."/>
            <person name="Stewart B.A."/>
            <person name="Lee S.R."/>
            <person name="Wilamowska K."/>
            <person name="Weinberg Z."/>
            <person name="Ruzzo W.L."/>
            <person name="Wloga D."/>
            <person name="Gaertig J."/>
            <person name="Frankel J."/>
            <person name="Tsao C.-C."/>
            <person name="Gorovsky M.A."/>
            <person name="Keeling P.J."/>
            <person name="Waller R.F."/>
            <person name="Patron N.J."/>
            <person name="Cherry J.M."/>
            <person name="Stover N.A."/>
            <person name="Krieger C.J."/>
            <person name="del Toro C."/>
            <person name="Ryder H.F."/>
            <person name="Williamson S.C."/>
            <person name="Barbeau R.A."/>
            <person name="Hamilton E.P."/>
            <person name="Orias E."/>
        </authorList>
    </citation>
    <scope>NUCLEOTIDE SEQUENCE [LARGE SCALE GENOMIC DNA]</scope>
    <source>
        <strain evidence="2">SB210</strain>
    </source>
</reference>
<dbReference type="InParanoid" id="I7MH13"/>
<dbReference type="EMBL" id="GG662537">
    <property type="protein sequence ID" value="EAS02412.2"/>
    <property type="molecule type" value="Genomic_DNA"/>
</dbReference>
<keyword evidence="2" id="KW-1185">Reference proteome</keyword>
<organism evidence="1 2">
    <name type="scientific">Tetrahymena thermophila (strain SB210)</name>
    <dbReference type="NCBI Taxonomy" id="312017"/>
    <lineage>
        <taxon>Eukaryota</taxon>
        <taxon>Sar</taxon>
        <taxon>Alveolata</taxon>
        <taxon>Ciliophora</taxon>
        <taxon>Intramacronucleata</taxon>
        <taxon>Oligohymenophorea</taxon>
        <taxon>Hymenostomatida</taxon>
        <taxon>Tetrahymenina</taxon>
        <taxon>Tetrahymenidae</taxon>
        <taxon>Tetrahymena</taxon>
    </lineage>
</organism>
<name>I7MH13_TETTS</name>
<dbReference type="Proteomes" id="UP000009168">
    <property type="component" value="Unassembled WGS sequence"/>
</dbReference>
<dbReference type="GeneID" id="7846298"/>
<dbReference type="KEGG" id="tet:TTHERM_00727720"/>
<evidence type="ECO:0000313" key="2">
    <source>
        <dbReference type="Proteomes" id="UP000009168"/>
    </source>
</evidence>
<proteinExistence type="predicted"/>
<sequence length="477" mass="56282">MKSAVEVSASESYVSLPKIETKNQILQRNIFQNRISTIRESQDNIQKLEQMSQEFIRDAEKYDQPFSFIQLPTYFQIMKSYNFINYKDEAKSNDNQNSFQNGSSHQNQQSILAHHYSQTTTHKKSVLKQNSVFDQQSSGNATKQQESFTESLNKEKKILRSQSQQNYQQQKFKKIKVQKQIMNQSSIEEEMFIKENWNEQQKYELQTGETLNFLFKNLSENLQNLVKYKSEKYCIKVIEKNVNYNKKLKKLIDIENTSFKEYSAALLLQRYLRIHYKHLHLIQNKQNTNQSQINTIPQQNNNQQTNNIADSVREQQLPSISNNHTIISKEESKIAQGDSKSKDKQIAQSSIIHDKQFLDNILDLNTRLEEWIMMMQKVQIDQFSNQLVDITEQVFEKELTYKNQLINHQKKQSYLELKEMIKSKYSLNLRIMKSNLSQQIKACEEKNGDIKFVHKQCINKGDCIDKVIGCIEKLDLY</sequence>
<protein>
    <submittedName>
        <fullName evidence="1">Uncharacterized protein</fullName>
    </submittedName>
</protein>
<dbReference type="RefSeq" id="XP_001022657.2">
    <property type="nucleotide sequence ID" value="XM_001022657.2"/>
</dbReference>
<dbReference type="AlphaFoldDB" id="I7MH13"/>
<dbReference type="HOGENOM" id="CLU_573076_0_0_1"/>